<dbReference type="EnsemblPlants" id="KQL25155">
    <property type="protein sequence ID" value="KQL25155"/>
    <property type="gene ID" value="SETIT_031786mg"/>
</dbReference>
<dbReference type="Gramene" id="KQL25155">
    <property type="protein sequence ID" value="KQL25155"/>
    <property type="gene ID" value="SETIT_031786mg"/>
</dbReference>
<dbReference type="EMBL" id="AGNK02001183">
    <property type="status" value="NOT_ANNOTATED_CDS"/>
    <property type="molecule type" value="Genomic_DNA"/>
</dbReference>
<dbReference type="AlphaFoldDB" id="K3ZYV4"/>
<reference evidence="1" key="2">
    <citation type="submission" date="2018-08" db="UniProtKB">
        <authorList>
            <consortium name="EnsemblPlants"/>
        </authorList>
    </citation>
    <scope>IDENTIFICATION</scope>
    <source>
        <strain evidence="1">Yugu1</strain>
    </source>
</reference>
<evidence type="ECO:0000313" key="2">
    <source>
        <dbReference type="Proteomes" id="UP000004995"/>
    </source>
</evidence>
<organism evidence="1 2">
    <name type="scientific">Setaria italica</name>
    <name type="common">Foxtail millet</name>
    <name type="synonym">Panicum italicum</name>
    <dbReference type="NCBI Taxonomy" id="4555"/>
    <lineage>
        <taxon>Eukaryota</taxon>
        <taxon>Viridiplantae</taxon>
        <taxon>Streptophyta</taxon>
        <taxon>Embryophyta</taxon>
        <taxon>Tracheophyta</taxon>
        <taxon>Spermatophyta</taxon>
        <taxon>Magnoliopsida</taxon>
        <taxon>Liliopsida</taxon>
        <taxon>Poales</taxon>
        <taxon>Poaceae</taxon>
        <taxon>PACMAD clade</taxon>
        <taxon>Panicoideae</taxon>
        <taxon>Panicodae</taxon>
        <taxon>Paniceae</taxon>
        <taxon>Cenchrinae</taxon>
        <taxon>Setaria</taxon>
    </lineage>
</organism>
<dbReference type="Proteomes" id="UP000004995">
    <property type="component" value="Unassembled WGS sequence"/>
</dbReference>
<name>K3ZYV4_SETIT</name>
<dbReference type="InParanoid" id="K3ZYV4"/>
<sequence length="63" mass="7139">MSNQQGRQVATPMRRPGAAIAYENNVAQPSGKMLIHHPFTSPTTFPGKRNGFTFTPFFFFFFL</sequence>
<proteinExistence type="predicted"/>
<keyword evidence="2" id="KW-1185">Reference proteome</keyword>
<accession>K3ZYV4</accession>
<protein>
    <submittedName>
        <fullName evidence="1">Uncharacterized protein</fullName>
    </submittedName>
</protein>
<reference evidence="2" key="1">
    <citation type="journal article" date="2012" name="Nat. Biotechnol.">
        <title>Reference genome sequence of the model plant Setaria.</title>
        <authorList>
            <person name="Bennetzen J.L."/>
            <person name="Schmutz J."/>
            <person name="Wang H."/>
            <person name="Percifield R."/>
            <person name="Hawkins J."/>
            <person name="Pontaroli A.C."/>
            <person name="Estep M."/>
            <person name="Feng L."/>
            <person name="Vaughn J.N."/>
            <person name="Grimwood J."/>
            <person name="Jenkins J."/>
            <person name="Barry K."/>
            <person name="Lindquist E."/>
            <person name="Hellsten U."/>
            <person name="Deshpande S."/>
            <person name="Wang X."/>
            <person name="Wu X."/>
            <person name="Mitros T."/>
            <person name="Triplett J."/>
            <person name="Yang X."/>
            <person name="Ye C.Y."/>
            <person name="Mauro-Herrera M."/>
            <person name="Wang L."/>
            <person name="Li P."/>
            <person name="Sharma M."/>
            <person name="Sharma R."/>
            <person name="Ronald P.C."/>
            <person name="Panaud O."/>
            <person name="Kellogg E.A."/>
            <person name="Brutnell T.P."/>
            <person name="Doust A.N."/>
            <person name="Tuskan G.A."/>
            <person name="Rokhsar D."/>
            <person name="Devos K.M."/>
        </authorList>
    </citation>
    <scope>NUCLEOTIDE SEQUENCE [LARGE SCALE GENOMIC DNA]</scope>
    <source>
        <strain evidence="2">cv. Yugu1</strain>
    </source>
</reference>
<evidence type="ECO:0000313" key="1">
    <source>
        <dbReference type="EnsemblPlants" id="KQL25155"/>
    </source>
</evidence>
<dbReference type="HOGENOM" id="CLU_2890063_0_0_1"/>